<feature type="compositionally biased region" description="Basic and acidic residues" evidence="7">
    <location>
        <begin position="294"/>
        <end position="303"/>
    </location>
</feature>
<keyword evidence="4" id="KW-0238">DNA-binding</keyword>
<feature type="compositionally biased region" description="Polar residues" evidence="7">
    <location>
        <begin position="267"/>
        <end position="284"/>
    </location>
</feature>
<feature type="compositionally biased region" description="Polar residues" evidence="7">
    <location>
        <begin position="768"/>
        <end position="790"/>
    </location>
</feature>
<dbReference type="Pfam" id="PF08243">
    <property type="entry name" value="SPT2"/>
    <property type="match status" value="1"/>
</dbReference>
<accession>A0A1E5W2H0</accession>
<proteinExistence type="inferred from homology"/>
<feature type="compositionally biased region" description="Basic and acidic residues" evidence="7">
    <location>
        <begin position="234"/>
        <end position="263"/>
    </location>
</feature>
<name>A0A1E5W2H0_9POAL</name>
<dbReference type="PANTHER" id="PTHR22691">
    <property type="entry name" value="YEAST SPT2-RELATED"/>
    <property type="match status" value="1"/>
</dbReference>
<dbReference type="GO" id="GO:0005730">
    <property type="term" value="C:nucleolus"/>
    <property type="evidence" value="ECO:0007669"/>
    <property type="project" value="TreeGrafter"/>
</dbReference>
<dbReference type="GO" id="GO:0006360">
    <property type="term" value="P:transcription by RNA polymerase I"/>
    <property type="evidence" value="ECO:0007669"/>
    <property type="project" value="TreeGrafter"/>
</dbReference>
<organism evidence="9 10">
    <name type="scientific">Dichanthelium oligosanthes</name>
    <dbReference type="NCBI Taxonomy" id="888268"/>
    <lineage>
        <taxon>Eukaryota</taxon>
        <taxon>Viridiplantae</taxon>
        <taxon>Streptophyta</taxon>
        <taxon>Embryophyta</taxon>
        <taxon>Tracheophyta</taxon>
        <taxon>Spermatophyta</taxon>
        <taxon>Magnoliopsida</taxon>
        <taxon>Liliopsida</taxon>
        <taxon>Poales</taxon>
        <taxon>Poaceae</taxon>
        <taxon>PACMAD clade</taxon>
        <taxon>Panicoideae</taxon>
        <taxon>Panicodae</taxon>
        <taxon>Paniceae</taxon>
        <taxon>Dichantheliinae</taxon>
        <taxon>Dichanthelium</taxon>
    </lineage>
</organism>
<keyword evidence="5" id="KW-0804">Transcription</keyword>
<feature type="compositionally biased region" description="Basic and acidic residues" evidence="7">
    <location>
        <begin position="114"/>
        <end position="136"/>
    </location>
</feature>
<feature type="region of interest" description="Disordered" evidence="7">
    <location>
        <begin position="65"/>
        <end position="101"/>
    </location>
</feature>
<feature type="compositionally biased region" description="Low complexity" evidence="7">
    <location>
        <begin position="70"/>
        <end position="80"/>
    </location>
</feature>
<dbReference type="Gene3D" id="2.170.150.80">
    <property type="entry name" value="NAC domain"/>
    <property type="match status" value="1"/>
</dbReference>
<evidence type="ECO:0000256" key="7">
    <source>
        <dbReference type="SAM" id="MobiDB-lite"/>
    </source>
</evidence>
<feature type="region of interest" description="Disordered" evidence="7">
    <location>
        <begin position="527"/>
        <end position="559"/>
    </location>
</feature>
<dbReference type="GO" id="GO:0006334">
    <property type="term" value="P:nucleosome assembly"/>
    <property type="evidence" value="ECO:0007669"/>
    <property type="project" value="TreeGrafter"/>
</dbReference>
<feature type="compositionally biased region" description="Polar residues" evidence="7">
    <location>
        <begin position="319"/>
        <end position="338"/>
    </location>
</feature>
<evidence type="ECO:0000256" key="3">
    <source>
        <dbReference type="ARBA" id="ARBA00023054"/>
    </source>
</evidence>
<dbReference type="GO" id="GO:0042393">
    <property type="term" value="F:histone binding"/>
    <property type="evidence" value="ECO:0007669"/>
    <property type="project" value="TreeGrafter"/>
</dbReference>
<keyword evidence="3" id="KW-0175">Coiled coil</keyword>
<feature type="region of interest" description="Disordered" evidence="7">
    <location>
        <begin position="747"/>
        <end position="833"/>
    </location>
</feature>
<dbReference type="STRING" id="888268.A0A1E5W2H0"/>
<dbReference type="Pfam" id="PF02365">
    <property type="entry name" value="NAM"/>
    <property type="match status" value="1"/>
</dbReference>
<sequence>MRGYEYETDGYHRAVEDEYGDEYYDQDEYEEDGSGAGDEYAEEEEPLEGQKEILELRERLKEQIRRKAKAAAASAAGRSSSSHDRIPPTRDNKFGSFFGPSKPVISRRVIEERKSLKELHSTVSRDPRPSVVHRDMPSSSKVQNKGNGHQHKQKIVNEVKRKAETLKDNRDYSFLLSDDADLSSSPKEKPAARSSMIQKAGREMHSAAKSKAPTSQPARFSNGYGSKNTLSTQRHAEGRVDSMRKEVFSNRERAVSRDNERMHSVVRNGSNQASISRITSQKLPSKSPIANKHPSKDLNDPALRKSSVASRHEMDRPKSSQSRRMQSAGQRPQHSSPGQRPLQSVQQRPQQSLQSRRPQQPSRPISSNGIRDDHTKRKQVVKRRFDEDEDEEDPLAMIRNMFGYDPRKYAGRDEDDSDMEADFATIEREEKRSVAVRILEEINQEKRQIRFCPSDASSCFLFGTGPNLGRIGSINEGSSNLVHVRVVVRLQSGWLTIGSCRIKKFMVSRINKDSAVSLLPSSSFRTSINPKTSRDTSRVADMAGGDERPGGLGDDEKPKYPLGFRFKPTLREQVEFYLLPKLLDKPTVPNDTVTEADAYECDPEILTKRYEEKGVDDNWYFLSPRSRRYPGGDRPSRRTADNRGRWKPSTGQSKPGKNAGAGNSKAKKGLEKDRRVGAVEFTENTLAYYVGEPKKETKTKWLMHELTIPELEKQKDLNGATGEKPKDHMLLNKYVMCRIYKSPLKKWREPEDDEASTSSAPACDEEVPTSSQSGATPESVAGTSAPTPSSKRAGKRPAVEQPTGHANAPNKRASSQQTMMPPGPSGPPTYANGGGGMRVPVGVGAAGYYHGGVPGLPPLMQWPPVMHNSMQGPVQLQRPPAIYNSMQGPVQLQRPPLMYLQNGQAPVQGTPVLKLYPPYRPAATVPSSLGPTMMMHPPNLAAGQMVRPPSLPLPPQQQQQMEDMKDQQQQQQMEAMKHQQRVYAQVAAAIKLSQRAQQDSASCAGQQEIRPTASTQPACFDEGANHPAATEVMAPLPQFLAPHDFYPCSGVQQHQQSSSAIPATGVPPGGAAAPVEATLAAAVSARSKLSLPGDANKGSAMGNYYGYDNQLHADLAAELAIIDGITSLTASGG</sequence>
<comment type="similarity">
    <text evidence="1">Belongs to the SPT2 family.</text>
</comment>
<evidence type="ECO:0000259" key="8">
    <source>
        <dbReference type="PROSITE" id="PS51005"/>
    </source>
</evidence>
<keyword evidence="2" id="KW-0805">Transcription regulation</keyword>
<evidence type="ECO:0000256" key="6">
    <source>
        <dbReference type="ARBA" id="ARBA00023242"/>
    </source>
</evidence>
<evidence type="ECO:0000313" key="9">
    <source>
        <dbReference type="EMBL" id="OEL31579.1"/>
    </source>
</evidence>
<dbReference type="EMBL" id="LWDX02023074">
    <property type="protein sequence ID" value="OEL31579.1"/>
    <property type="molecule type" value="Genomic_DNA"/>
</dbReference>
<keyword evidence="6" id="KW-0539">Nucleus</keyword>
<feature type="region of interest" description="Disordered" evidence="7">
    <location>
        <begin position="114"/>
        <end position="392"/>
    </location>
</feature>
<feature type="compositionally biased region" description="Basic and acidic residues" evidence="7">
    <location>
        <begin position="81"/>
        <end position="93"/>
    </location>
</feature>
<dbReference type="InterPro" id="IPR013256">
    <property type="entry name" value="Chromatin_SPT2"/>
</dbReference>
<feature type="compositionally biased region" description="Basic and acidic residues" evidence="7">
    <location>
        <begin position="155"/>
        <end position="171"/>
    </location>
</feature>
<protein>
    <recommendedName>
        <fullName evidence="8">NAC domain-containing protein</fullName>
    </recommendedName>
</protein>
<gene>
    <name evidence="9" type="ORF">BAE44_0007402</name>
</gene>
<feature type="region of interest" description="Disordered" evidence="7">
    <location>
        <begin position="1"/>
        <end position="50"/>
    </location>
</feature>
<feature type="compositionally biased region" description="Low complexity" evidence="7">
    <location>
        <begin position="173"/>
        <end position="185"/>
    </location>
</feature>
<dbReference type="AlphaFoldDB" id="A0A1E5W2H0"/>
<evidence type="ECO:0000256" key="4">
    <source>
        <dbReference type="ARBA" id="ARBA00023125"/>
    </source>
</evidence>
<dbReference type="GO" id="GO:0003677">
    <property type="term" value="F:DNA binding"/>
    <property type="evidence" value="ECO:0007669"/>
    <property type="project" value="UniProtKB-KW"/>
</dbReference>
<dbReference type="InterPro" id="IPR036093">
    <property type="entry name" value="NAC_dom_sf"/>
</dbReference>
<dbReference type="SMART" id="SM00784">
    <property type="entry name" value="SPT2"/>
    <property type="match status" value="1"/>
</dbReference>
<feature type="domain" description="NAC" evidence="8">
    <location>
        <begin position="560"/>
        <end position="742"/>
    </location>
</feature>
<dbReference type="InterPro" id="IPR003441">
    <property type="entry name" value="NAC-dom"/>
</dbReference>
<dbReference type="GO" id="GO:0006355">
    <property type="term" value="P:regulation of DNA-templated transcription"/>
    <property type="evidence" value="ECO:0007669"/>
    <property type="project" value="InterPro"/>
</dbReference>
<reference evidence="9 10" key="1">
    <citation type="submission" date="2016-09" db="EMBL/GenBank/DDBJ databases">
        <title>The draft genome of Dichanthelium oligosanthes: A C3 panicoid grass species.</title>
        <authorList>
            <person name="Studer A.J."/>
            <person name="Schnable J.C."/>
            <person name="Brutnell T.P."/>
        </authorList>
    </citation>
    <scope>NUCLEOTIDE SEQUENCE [LARGE SCALE GENOMIC DNA]</scope>
    <source>
        <strain evidence="10">cv. Kellogg 1175</strain>
        <tissue evidence="9">Leaf</tissue>
    </source>
</reference>
<keyword evidence="10" id="KW-1185">Reference proteome</keyword>
<feature type="compositionally biased region" description="Low complexity" evidence="7">
    <location>
        <begin position="339"/>
        <end position="367"/>
    </location>
</feature>
<evidence type="ECO:0000256" key="5">
    <source>
        <dbReference type="ARBA" id="ARBA00023163"/>
    </source>
</evidence>
<comment type="caution">
    <text evidence="9">The sequence shown here is derived from an EMBL/GenBank/DDBJ whole genome shotgun (WGS) entry which is preliminary data.</text>
</comment>
<dbReference type="PANTHER" id="PTHR22691:SF12">
    <property type="entry name" value="OS11G0296800 PROTEIN"/>
    <property type="match status" value="1"/>
</dbReference>
<feature type="compositionally biased region" description="Acidic residues" evidence="7">
    <location>
        <begin position="17"/>
        <end position="47"/>
    </location>
</feature>
<evidence type="ECO:0000256" key="1">
    <source>
        <dbReference type="ARBA" id="ARBA00006461"/>
    </source>
</evidence>
<feature type="compositionally biased region" description="Basic and acidic residues" evidence="7">
    <location>
        <begin position="545"/>
        <end position="559"/>
    </location>
</feature>
<evidence type="ECO:0000313" key="10">
    <source>
        <dbReference type="Proteomes" id="UP000095767"/>
    </source>
</evidence>
<dbReference type="Proteomes" id="UP000095767">
    <property type="component" value="Unassembled WGS sequence"/>
</dbReference>
<feature type="compositionally biased region" description="Polar residues" evidence="7">
    <location>
        <begin position="212"/>
        <end position="233"/>
    </location>
</feature>
<feature type="region of interest" description="Disordered" evidence="7">
    <location>
        <begin position="621"/>
        <end position="672"/>
    </location>
</feature>
<dbReference type="OrthoDB" id="682155at2759"/>
<feature type="compositionally biased region" description="Basic and acidic residues" evidence="7">
    <location>
        <begin position="630"/>
        <end position="644"/>
    </location>
</feature>
<feature type="compositionally biased region" description="Polar residues" evidence="7">
    <location>
        <begin position="137"/>
        <end position="147"/>
    </location>
</feature>
<dbReference type="PROSITE" id="PS51005">
    <property type="entry name" value="NAC"/>
    <property type="match status" value="1"/>
</dbReference>
<evidence type="ECO:0000256" key="2">
    <source>
        <dbReference type="ARBA" id="ARBA00023015"/>
    </source>
</evidence>
<dbReference type="SUPFAM" id="SSF101941">
    <property type="entry name" value="NAC domain"/>
    <property type="match status" value="1"/>
</dbReference>